<keyword evidence="3" id="KW-0540">Nuclease</keyword>
<sequence length="94" mass="11488">MKNSYIYILSNSTRTMIYIGVTSDLKKRITEHRSDMGSLFARKYHLKFLIYFEEFSKIHQAIAREKQLKNWHKEWKWNLVKSMNPELKDLYEDL</sequence>
<dbReference type="InterPro" id="IPR050190">
    <property type="entry name" value="UPF0213_domain"/>
</dbReference>
<dbReference type="Proteomes" id="UP000051643">
    <property type="component" value="Unassembled WGS sequence"/>
</dbReference>
<name>A0A0Q9ZMH2_9FLAO</name>
<keyword evidence="3" id="KW-0378">Hydrolase</keyword>
<evidence type="ECO:0000259" key="2">
    <source>
        <dbReference type="PROSITE" id="PS50164"/>
    </source>
</evidence>
<dbReference type="PROSITE" id="PS50164">
    <property type="entry name" value="GIY_YIG"/>
    <property type="match status" value="1"/>
</dbReference>
<dbReference type="Gene3D" id="3.40.1440.10">
    <property type="entry name" value="GIY-YIG endonuclease"/>
    <property type="match status" value="1"/>
</dbReference>
<keyword evidence="4" id="KW-1185">Reference proteome</keyword>
<comment type="caution">
    <text evidence="3">The sequence shown here is derived from an EMBL/GenBank/DDBJ whole genome shotgun (WGS) entry which is preliminary data.</text>
</comment>
<dbReference type="RefSeq" id="WP_057480204.1">
    <property type="nucleotide sequence ID" value="NZ_BMWR01000002.1"/>
</dbReference>
<evidence type="ECO:0000313" key="3">
    <source>
        <dbReference type="EMBL" id="KRG30372.1"/>
    </source>
</evidence>
<dbReference type="EMBL" id="LKTP01000001">
    <property type="protein sequence ID" value="KRG30372.1"/>
    <property type="molecule type" value="Genomic_DNA"/>
</dbReference>
<dbReference type="InterPro" id="IPR000305">
    <property type="entry name" value="GIY-YIG_endonuc"/>
</dbReference>
<dbReference type="CDD" id="cd10448">
    <property type="entry name" value="GIY-YIG_unchar_3"/>
    <property type="match status" value="1"/>
</dbReference>
<protein>
    <submittedName>
        <fullName evidence="3">Endonuclease</fullName>
    </submittedName>
</protein>
<dbReference type="SMART" id="SM00465">
    <property type="entry name" value="GIYc"/>
    <property type="match status" value="1"/>
</dbReference>
<feature type="domain" description="GIY-YIG" evidence="2">
    <location>
        <begin position="2"/>
        <end position="79"/>
    </location>
</feature>
<dbReference type="PANTHER" id="PTHR34477">
    <property type="entry name" value="UPF0213 PROTEIN YHBQ"/>
    <property type="match status" value="1"/>
</dbReference>
<keyword evidence="3" id="KW-0255">Endonuclease</keyword>
<organism evidence="3 4">
    <name type="scientific">Salegentibacter mishustinae</name>
    <dbReference type="NCBI Taxonomy" id="270918"/>
    <lineage>
        <taxon>Bacteria</taxon>
        <taxon>Pseudomonadati</taxon>
        <taxon>Bacteroidota</taxon>
        <taxon>Flavobacteriia</taxon>
        <taxon>Flavobacteriales</taxon>
        <taxon>Flavobacteriaceae</taxon>
        <taxon>Salegentibacter</taxon>
    </lineage>
</organism>
<reference evidence="3" key="1">
    <citation type="submission" date="2015-10" db="EMBL/GenBank/DDBJ databases">
        <title>Draft genome sequence of Salegentibacter mishustinae KCTC 12263.</title>
        <authorList>
            <person name="Lin W."/>
            <person name="Zheng Q."/>
        </authorList>
    </citation>
    <scope>NUCLEOTIDE SEQUENCE [LARGE SCALE GENOMIC DNA]</scope>
    <source>
        <strain evidence="3">KCTC 12263</strain>
    </source>
</reference>
<evidence type="ECO:0000313" key="4">
    <source>
        <dbReference type="Proteomes" id="UP000051643"/>
    </source>
</evidence>
<evidence type="ECO:0000256" key="1">
    <source>
        <dbReference type="ARBA" id="ARBA00007435"/>
    </source>
</evidence>
<dbReference type="InterPro" id="IPR035901">
    <property type="entry name" value="GIY-YIG_endonuc_sf"/>
</dbReference>
<comment type="similarity">
    <text evidence="1">Belongs to the UPF0213 family.</text>
</comment>
<dbReference type="AlphaFoldDB" id="A0A0Q9ZMH2"/>
<gene>
    <name evidence="3" type="ORF">APR42_00480</name>
</gene>
<dbReference type="Pfam" id="PF01541">
    <property type="entry name" value="GIY-YIG"/>
    <property type="match status" value="1"/>
</dbReference>
<dbReference type="SUPFAM" id="SSF82771">
    <property type="entry name" value="GIY-YIG endonuclease"/>
    <property type="match status" value="1"/>
</dbReference>
<proteinExistence type="inferred from homology"/>
<dbReference type="PANTHER" id="PTHR34477:SF5">
    <property type="entry name" value="BSL5627 PROTEIN"/>
    <property type="match status" value="1"/>
</dbReference>
<dbReference type="OrthoDB" id="9807770at2"/>
<accession>A0A0Q9ZMH2</accession>
<dbReference type="GO" id="GO:0004519">
    <property type="term" value="F:endonuclease activity"/>
    <property type="evidence" value="ECO:0007669"/>
    <property type="project" value="UniProtKB-KW"/>
</dbReference>